<feature type="signal peptide" evidence="3">
    <location>
        <begin position="1"/>
        <end position="25"/>
    </location>
</feature>
<evidence type="ECO:0008006" key="6">
    <source>
        <dbReference type="Google" id="ProtNLM"/>
    </source>
</evidence>
<sequence length="414" mass="42497">MARDRKGILAALATLVALALPGASAEADTAPQGWVPHGERISGTARSDTAPRLTAGHTYRDTLAKGGTKYYVVRLDARSSAYLSVFAVPPRGSRVGFLDGVSLKLSGRDGTPCDAYDARFGADGAVEPVGGAVVRTVKPTGSCQQAGDYLLSVQRVNAAASSAEDWPLDIRYMSEPPVTAVGSGPVQSYTTATPPAVDGSPTPVTGDPDMDGGPARLPGTGVYQDHLAPGETHFYRVPVDWGQRLTATAEFANADTTGSGGFSTSGVRLVLYNPARGLVSDATAPYSGAQAAVTAQTPTVDYLNRESADVRVNSAPVSGWYYVQLSVHPDVAKYTTGGVDVTLRLAVTGTRQPGPRYAGDAGAAGFGVTAAPSSADGGGATPNRMLLAVGYGGLGAGTLLVAGLAVWAVRSRRR</sequence>
<evidence type="ECO:0000256" key="1">
    <source>
        <dbReference type="SAM" id="MobiDB-lite"/>
    </source>
</evidence>
<comment type="caution">
    <text evidence="4">The sequence shown here is derived from an EMBL/GenBank/DDBJ whole genome shotgun (WGS) entry which is preliminary data.</text>
</comment>
<dbReference type="Proteomes" id="UP001216579">
    <property type="component" value="Unassembled WGS sequence"/>
</dbReference>
<feature type="region of interest" description="Disordered" evidence="1">
    <location>
        <begin position="27"/>
        <end position="52"/>
    </location>
</feature>
<evidence type="ECO:0000313" key="5">
    <source>
        <dbReference type="Proteomes" id="UP001216579"/>
    </source>
</evidence>
<organism evidence="4 5">
    <name type="scientific">Streptomyces silvisoli</name>
    <dbReference type="NCBI Taxonomy" id="3034235"/>
    <lineage>
        <taxon>Bacteria</taxon>
        <taxon>Bacillati</taxon>
        <taxon>Actinomycetota</taxon>
        <taxon>Actinomycetes</taxon>
        <taxon>Kitasatosporales</taxon>
        <taxon>Streptomycetaceae</taxon>
        <taxon>Streptomyces</taxon>
    </lineage>
</organism>
<name>A0ABT5ZMY4_9ACTN</name>
<feature type="transmembrane region" description="Helical" evidence="2">
    <location>
        <begin position="385"/>
        <end position="409"/>
    </location>
</feature>
<dbReference type="EMBL" id="JARJBC010000009">
    <property type="protein sequence ID" value="MDF3290935.1"/>
    <property type="molecule type" value="Genomic_DNA"/>
</dbReference>
<accession>A0ABT5ZMY4</accession>
<evidence type="ECO:0000313" key="4">
    <source>
        <dbReference type="EMBL" id="MDF3290935.1"/>
    </source>
</evidence>
<keyword evidence="3" id="KW-0732">Signal</keyword>
<evidence type="ECO:0000256" key="3">
    <source>
        <dbReference type="SAM" id="SignalP"/>
    </source>
</evidence>
<reference evidence="4 5" key="1">
    <citation type="submission" date="2023-03" db="EMBL/GenBank/DDBJ databases">
        <title>Draft genome sequence of Streptomyces sp. RB6PN23 isolated from peat swamp forest in Thailand.</title>
        <authorList>
            <person name="Klaysubun C."/>
            <person name="Duangmal K."/>
        </authorList>
    </citation>
    <scope>NUCLEOTIDE SEQUENCE [LARGE SCALE GENOMIC DNA]</scope>
    <source>
        <strain evidence="4 5">RB6PN23</strain>
    </source>
</reference>
<gene>
    <name evidence="4" type="ORF">P3G67_17190</name>
</gene>
<dbReference type="RefSeq" id="WP_276094259.1">
    <property type="nucleotide sequence ID" value="NZ_JARJBC010000009.1"/>
</dbReference>
<proteinExistence type="predicted"/>
<feature type="chain" id="PRO_5046312326" description="Peptidase" evidence="3">
    <location>
        <begin position="26"/>
        <end position="414"/>
    </location>
</feature>
<keyword evidence="2" id="KW-1133">Transmembrane helix</keyword>
<protein>
    <recommendedName>
        <fullName evidence="6">Peptidase</fullName>
    </recommendedName>
</protein>
<keyword evidence="2" id="KW-0812">Transmembrane</keyword>
<evidence type="ECO:0000256" key="2">
    <source>
        <dbReference type="SAM" id="Phobius"/>
    </source>
</evidence>
<keyword evidence="2" id="KW-0472">Membrane</keyword>
<keyword evidence="5" id="KW-1185">Reference proteome</keyword>